<feature type="transmembrane region" description="Helical" evidence="9">
    <location>
        <begin position="87"/>
        <end position="112"/>
    </location>
</feature>
<gene>
    <name evidence="11" type="primary">cox3</name>
</gene>
<dbReference type="GO" id="GO:0016020">
    <property type="term" value="C:membrane"/>
    <property type="evidence" value="ECO:0007669"/>
    <property type="project" value="UniProtKB-SubCell"/>
</dbReference>
<dbReference type="InterPro" id="IPR024791">
    <property type="entry name" value="Cyt_c/ubiquinol_Oxase_su3"/>
</dbReference>
<dbReference type="Gene3D" id="1.10.287.70">
    <property type="match status" value="1"/>
</dbReference>
<evidence type="ECO:0000256" key="1">
    <source>
        <dbReference type="ARBA" id="ARBA00004141"/>
    </source>
</evidence>
<dbReference type="CDD" id="cd01665">
    <property type="entry name" value="Cyt_c_Oxidase_III"/>
    <property type="match status" value="1"/>
</dbReference>
<evidence type="ECO:0000313" key="11">
    <source>
        <dbReference type="EMBL" id="AGI04239.1"/>
    </source>
</evidence>
<feature type="transmembrane region" description="Helical" evidence="9">
    <location>
        <begin position="204"/>
        <end position="228"/>
    </location>
</feature>
<organism evidence="11">
    <name type="scientific">Pediculus schaeffi</name>
    <name type="common">Louse</name>
    <dbReference type="NCBI Taxonomy" id="240286"/>
    <lineage>
        <taxon>Eukaryota</taxon>
        <taxon>Metazoa</taxon>
        <taxon>Ecdysozoa</taxon>
        <taxon>Arthropoda</taxon>
        <taxon>Hexapoda</taxon>
        <taxon>Insecta</taxon>
        <taxon>Pterygota</taxon>
        <taxon>Neoptera</taxon>
        <taxon>Paraneoptera</taxon>
        <taxon>Psocodea</taxon>
        <taxon>Troctomorpha</taxon>
        <taxon>Phthiraptera</taxon>
        <taxon>Anoplura</taxon>
        <taxon>Pediculidae</taxon>
        <taxon>Pediculus</taxon>
    </lineage>
</organism>
<comment type="similarity">
    <text evidence="2 8">Belongs to the cytochrome c oxidase subunit 3 family.</text>
</comment>
<dbReference type="AlphaFoldDB" id="M4VP63"/>
<evidence type="ECO:0000256" key="4">
    <source>
        <dbReference type="ARBA" id="ARBA00022692"/>
    </source>
</evidence>
<geneLocation type="mitochondrion" evidence="11"/>
<evidence type="ECO:0000256" key="7">
    <source>
        <dbReference type="ARBA" id="ARBA00023136"/>
    </source>
</evidence>
<name>M4VP63_PEDSC</name>
<dbReference type="InterPro" id="IPR013833">
    <property type="entry name" value="Cyt_c_oxidase_su3_a-hlx"/>
</dbReference>
<dbReference type="InterPro" id="IPR033945">
    <property type="entry name" value="Cyt_c_oxase_su3_dom"/>
</dbReference>
<keyword evidence="8 11" id="KW-0496">Mitochondrion</keyword>
<dbReference type="PANTHER" id="PTHR11403:SF7">
    <property type="entry name" value="CYTOCHROME C OXIDASE SUBUNIT 3"/>
    <property type="match status" value="1"/>
</dbReference>
<evidence type="ECO:0000256" key="5">
    <source>
        <dbReference type="ARBA" id="ARBA00022967"/>
    </source>
</evidence>
<dbReference type="SUPFAM" id="SSF81452">
    <property type="entry name" value="Cytochrome c oxidase subunit III-like"/>
    <property type="match status" value="1"/>
</dbReference>
<reference evidence="11" key="2">
    <citation type="journal article" date="2015" name="BMC Genomics">
        <title>The mitochondrial genome of the chimpanzee louse, Pediculus schaeffi: insights into the process of mitochondrial genome fragmentation in the blood-sucking lice of great apes.</title>
        <authorList>
            <person name="Herd K.E."/>
            <person name="Barker S.C."/>
            <person name="Shao R."/>
        </authorList>
    </citation>
    <scope>NUCLEOTIDE SEQUENCE</scope>
</reference>
<keyword evidence="6 9" id="KW-1133">Transmembrane helix</keyword>
<feature type="transmembrane region" description="Helical" evidence="9">
    <location>
        <begin position="48"/>
        <end position="66"/>
    </location>
</feature>
<evidence type="ECO:0000256" key="2">
    <source>
        <dbReference type="ARBA" id="ARBA00010581"/>
    </source>
</evidence>
<dbReference type="Pfam" id="PF00510">
    <property type="entry name" value="COX3"/>
    <property type="match status" value="1"/>
</dbReference>
<proteinExistence type="inferred from homology"/>
<dbReference type="PROSITE" id="PS50253">
    <property type="entry name" value="COX3"/>
    <property type="match status" value="1"/>
</dbReference>
<keyword evidence="5" id="KW-1278">Translocase</keyword>
<protein>
    <recommendedName>
        <fullName evidence="3 8">Cytochrome c oxidase subunit 3</fullName>
    </recommendedName>
</protein>
<feature type="transmembrane region" description="Helical" evidence="9">
    <location>
        <begin position="166"/>
        <end position="184"/>
    </location>
</feature>
<feature type="transmembrane region" description="Helical" evidence="9">
    <location>
        <begin position="248"/>
        <end position="268"/>
    </location>
</feature>
<accession>M4VP63</accession>
<dbReference type="GO" id="GO:0006123">
    <property type="term" value="P:mitochondrial electron transport, cytochrome c to oxygen"/>
    <property type="evidence" value="ECO:0007669"/>
    <property type="project" value="TreeGrafter"/>
</dbReference>
<dbReference type="InterPro" id="IPR000298">
    <property type="entry name" value="Cyt_c_oxidase-like_su3"/>
</dbReference>
<dbReference type="PANTHER" id="PTHR11403">
    <property type="entry name" value="CYTOCHROME C OXIDASE SUBUNIT III"/>
    <property type="match status" value="1"/>
</dbReference>
<dbReference type="InterPro" id="IPR035973">
    <property type="entry name" value="Cyt_c_oxidase_su3-like_sf"/>
</dbReference>
<evidence type="ECO:0000256" key="9">
    <source>
        <dbReference type="SAM" id="Phobius"/>
    </source>
</evidence>
<keyword evidence="4 8" id="KW-0812">Transmembrane</keyword>
<evidence type="ECO:0000259" key="10">
    <source>
        <dbReference type="PROSITE" id="PS50253"/>
    </source>
</evidence>
<evidence type="ECO:0000256" key="3">
    <source>
        <dbReference type="ARBA" id="ARBA00015944"/>
    </source>
</evidence>
<sequence length="269" mass="31126">MLHNVVKFDKKFHPFHIVDYSPWPIYLSFSLLLTASGLLSWLNGFNSFLIFISSLLLSSFIVTLWWRDVIRESTFQGKHTIEVMNGLRLGMIMFIISEVMFFFSFFYGLFFLSLSPDSSIGLLYPPCGIENVGFLGIPLLNSILLLSSGVTITWSHYELLSGNLSLSFKSLIITIMLGLVFLVFQYMEYKSSTFSIADSSFGSLFFMMTGFHGIHVCVGVLFIIISTLRLNFYHLNSNHHLGFEMSSWYWHFVDVVWLFLYLTLYWWLS</sequence>
<keyword evidence="7 9" id="KW-0472">Membrane</keyword>
<dbReference type="GO" id="GO:0004129">
    <property type="term" value="F:cytochrome-c oxidase activity"/>
    <property type="evidence" value="ECO:0007669"/>
    <property type="project" value="InterPro"/>
</dbReference>
<feature type="domain" description="Heme-copper oxidase subunit III family profile" evidence="10">
    <location>
        <begin position="11"/>
        <end position="269"/>
    </location>
</feature>
<reference evidence="11" key="1">
    <citation type="journal article" date="2014" name="Med. Vet. Entomol.">
        <title>Second-generation sequencing of entire mitochondrial coding-regions (approximately 15.4 kb) holds promise for study of the phylogeny and taxonomy of human body lice and head lice.</title>
        <authorList>
            <person name="Xiong H."/>
            <person name="Campelo D."/>
            <person name="Pollack R.J."/>
            <person name="Raoult D."/>
            <person name="Shao R."/>
            <person name="Alem M."/>
            <person name="Ali J."/>
            <person name="Bilcha K."/>
            <person name="Barker S.C."/>
        </authorList>
    </citation>
    <scope>NUCLEOTIDE SEQUENCE</scope>
</reference>
<dbReference type="EMBL" id="KC241889">
    <property type="protein sequence ID" value="AGI04239.1"/>
    <property type="molecule type" value="Genomic_DNA"/>
</dbReference>
<comment type="function">
    <text evidence="8">Component of the cytochrome c oxidase, the last enzyme in the mitochondrial electron transport chain which drives oxidative phosphorylation. The respiratory chain contains 3 multisubunit complexes succinate dehydrogenase (complex II, CII), ubiquinol-cytochrome c oxidoreductase (cytochrome b-c1 complex, complex III, CIII) and cytochrome c oxidase (complex IV, CIV), that cooperate to transfer electrons derived from NADH and succinate to molecular oxygen, creating an electrochemical gradient over the inner membrane that drives transmembrane transport and the ATP synthase. Cytochrome c oxidase is the component of the respiratory chain that catalyzes the reduction of oxygen to water. Electrons originating from reduced cytochrome c in the intermembrane space (IMS) are transferred via the dinuclear copper A center (CU(A)) of subunit 2 and heme A of subunit 1 to the active site in subunit 1, a binuclear center (BNC) formed by heme A3 and copper B (CU(B)). The BNC reduces molecular oxygen to 2 water molecules using 4 electrons from cytochrome c in the IMS and 4 protons from the mitochondrial matrix.</text>
</comment>
<evidence type="ECO:0000256" key="6">
    <source>
        <dbReference type="ARBA" id="ARBA00022989"/>
    </source>
</evidence>
<feature type="transmembrane region" description="Helical" evidence="9">
    <location>
        <begin position="20"/>
        <end position="42"/>
    </location>
</feature>
<dbReference type="Gene3D" id="1.20.120.80">
    <property type="entry name" value="Cytochrome c oxidase, subunit III, four-helix bundle"/>
    <property type="match status" value="1"/>
</dbReference>
<feature type="transmembrane region" description="Helical" evidence="9">
    <location>
        <begin position="132"/>
        <end position="154"/>
    </location>
</feature>
<comment type="subcellular location">
    <subcellularLocation>
        <location evidence="1">Membrane</location>
        <topology evidence="1">Multi-pass membrane protein</topology>
    </subcellularLocation>
</comment>
<dbReference type="GO" id="GO:0005739">
    <property type="term" value="C:mitochondrion"/>
    <property type="evidence" value="ECO:0007669"/>
    <property type="project" value="TreeGrafter"/>
</dbReference>
<evidence type="ECO:0000256" key="8">
    <source>
        <dbReference type="RuleBase" id="RU003375"/>
    </source>
</evidence>